<gene>
    <name evidence="3" type="ORF">R3P38DRAFT_2804781</name>
</gene>
<dbReference type="EMBL" id="JAWWNJ010000124">
    <property type="protein sequence ID" value="KAK6988325.1"/>
    <property type="molecule type" value="Genomic_DNA"/>
</dbReference>
<keyword evidence="4" id="KW-1185">Reference proteome</keyword>
<proteinExistence type="predicted"/>
<dbReference type="AlphaFoldDB" id="A0AAV9ZP48"/>
<feature type="chain" id="PRO_5043597701" evidence="2">
    <location>
        <begin position="20"/>
        <end position="397"/>
    </location>
</feature>
<feature type="compositionally biased region" description="Basic residues" evidence="1">
    <location>
        <begin position="221"/>
        <end position="237"/>
    </location>
</feature>
<evidence type="ECO:0000313" key="3">
    <source>
        <dbReference type="EMBL" id="KAK6988325.1"/>
    </source>
</evidence>
<keyword evidence="2" id="KW-0732">Signal</keyword>
<name>A0AAV9ZP48_9AGAR</name>
<evidence type="ECO:0000313" key="4">
    <source>
        <dbReference type="Proteomes" id="UP001362999"/>
    </source>
</evidence>
<evidence type="ECO:0000256" key="1">
    <source>
        <dbReference type="SAM" id="MobiDB-lite"/>
    </source>
</evidence>
<evidence type="ECO:0000256" key="2">
    <source>
        <dbReference type="SAM" id="SignalP"/>
    </source>
</evidence>
<sequence>MKSRRIMLSQRMILFGTIAQTVPICFESGVHTELIAIMFTSSTRVHFDILTYFQPVPFQDSLYTLAMKARSRLGSWLQVLVFSKPIRTGQSGESHINAAPCGVIDVNSCTEAQATSDRTRILAAGFVFKPSAPWQWELHVAGSRNLVNSPEQRNGQKTYQRRYGPVVKSGHEIGLQALLAAHYKIFRPHSVCADKSYTYIYRINGEKTENERNCRSSSNQKPRRRKGWTKRQVRRRHGDHEETTEAEGEELDAGAEAITKTAVRTRRRKYFDVGTIRANTKVIESNSAKAERRAAIFTPTLGCNEGPRSRERSGERSTTLSEAQSRMYEVTDNNQGDAKVDKSSTLASTPRRQIVAEGISERSKFVGAENLTKPALKWGGFSFIETLNPWEKERLLL</sequence>
<organism evidence="3 4">
    <name type="scientific">Favolaschia claudopus</name>
    <dbReference type="NCBI Taxonomy" id="2862362"/>
    <lineage>
        <taxon>Eukaryota</taxon>
        <taxon>Fungi</taxon>
        <taxon>Dikarya</taxon>
        <taxon>Basidiomycota</taxon>
        <taxon>Agaricomycotina</taxon>
        <taxon>Agaricomycetes</taxon>
        <taxon>Agaricomycetidae</taxon>
        <taxon>Agaricales</taxon>
        <taxon>Marasmiineae</taxon>
        <taxon>Mycenaceae</taxon>
        <taxon>Favolaschia</taxon>
    </lineage>
</organism>
<comment type="caution">
    <text evidence="3">The sequence shown here is derived from an EMBL/GenBank/DDBJ whole genome shotgun (WGS) entry which is preliminary data.</text>
</comment>
<feature type="compositionally biased region" description="Acidic residues" evidence="1">
    <location>
        <begin position="244"/>
        <end position="253"/>
    </location>
</feature>
<feature type="signal peptide" evidence="2">
    <location>
        <begin position="1"/>
        <end position="19"/>
    </location>
</feature>
<accession>A0AAV9ZP48</accession>
<feature type="region of interest" description="Disordered" evidence="1">
    <location>
        <begin position="301"/>
        <end position="346"/>
    </location>
</feature>
<feature type="region of interest" description="Disordered" evidence="1">
    <location>
        <begin position="209"/>
        <end position="253"/>
    </location>
</feature>
<reference evidence="3 4" key="1">
    <citation type="journal article" date="2024" name="J Genomics">
        <title>Draft genome sequencing and assembly of Favolaschia claudopus CIRM-BRFM 2984 isolated from oak limbs.</title>
        <authorList>
            <person name="Navarro D."/>
            <person name="Drula E."/>
            <person name="Chaduli D."/>
            <person name="Cazenave R."/>
            <person name="Ahrendt S."/>
            <person name="Wang J."/>
            <person name="Lipzen A."/>
            <person name="Daum C."/>
            <person name="Barry K."/>
            <person name="Grigoriev I.V."/>
            <person name="Favel A."/>
            <person name="Rosso M.N."/>
            <person name="Martin F."/>
        </authorList>
    </citation>
    <scope>NUCLEOTIDE SEQUENCE [LARGE SCALE GENOMIC DNA]</scope>
    <source>
        <strain evidence="3 4">CIRM-BRFM 2984</strain>
    </source>
</reference>
<protein>
    <submittedName>
        <fullName evidence="3">Uncharacterized protein</fullName>
    </submittedName>
</protein>
<dbReference type="Proteomes" id="UP001362999">
    <property type="component" value="Unassembled WGS sequence"/>
</dbReference>